<dbReference type="EMBL" id="JBHSSE010000003">
    <property type="protein sequence ID" value="MFC6200748.1"/>
    <property type="molecule type" value="Genomic_DNA"/>
</dbReference>
<dbReference type="RefSeq" id="WP_137615046.1">
    <property type="nucleotide sequence ID" value="NZ_BJDI01000001.1"/>
</dbReference>
<gene>
    <name evidence="2" type="ORF">ACFP1L_02405</name>
</gene>
<dbReference type="Pfam" id="PF13274">
    <property type="entry name" value="SocA_Panacea"/>
    <property type="match status" value="1"/>
</dbReference>
<evidence type="ECO:0000313" key="3">
    <source>
        <dbReference type="Proteomes" id="UP001596171"/>
    </source>
</evidence>
<proteinExistence type="predicted"/>
<evidence type="ECO:0000313" key="2">
    <source>
        <dbReference type="EMBL" id="MFC6200748.1"/>
    </source>
</evidence>
<keyword evidence="3" id="KW-1185">Reference proteome</keyword>
<comment type="caution">
    <text evidence="2">The sequence shown here is derived from an EMBL/GenBank/DDBJ whole genome shotgun (WGS) entry which is preliminary data.</text>
</comment>
<evidence type="ECO:0000259" key="1">
    <source>
        <dbReference type="Pfam" id="PF13274"/>
    </source>
</evidence>
<reference evidence="3" key="1">
    <citation type="journal article" date="2019" name="Int. J. Syst. Evol. Microbiol.">
        <title>The Global Catalogue of Microorganisms (GCM) 10K type strain sequencing project: providing services to taxonomists for standard genome sequencing and annotation.</title>
        <authorList>
            <consortium name="The Broad Institute Genomics Platform"/>
            <consortium name="The Broad Institute Genome Sequencing Center for Infectious Disease"/>
            <person name="Wu L."/>
            <person name="Ma J."/>
        </authorList>
    </citation>
    <scope>NUCLEOTIDE SEQUENCE [LARGE SCALE GENOMIC DNA]</scope>
    <source>
        <strain evidence="3">CCM 8930</strain>
    </source>
</reference>
<organism evidence="2 3">
    <name type="scientific">Lactiplantibacillus nangangensis</name>
    <dbReference type="NCBI Taxonomy" id="2559917"/>
    <lineage>
        <taxon>Bacteria</taxon>
        <taxon>Bacillati</taxon>
        <taxon>Bacillota</taxon>
        <taxon>Bacilli</taxon>
        <taxon>Lactobacillales</taxon>
        <taxon>Lactobacillaceae</taxon>
        <taxon>Lactiplantibacillus</taxon>
    </lineage>
</organism>
<dbReference type="Proteomes" id="UP001596171">
    <property type="component" value="Unassembled WGS sequence"/>
</dbReference>
<accession>A0ABW1SHJ3</accession>
<dbReference type="InterPro" id="IPR025272">
    <property type="entry name" value="SocA_Panacea"/>
</dbReference>
<feature type="domain" description="Antitoxin SocA-like Panacea" evidence="1">
    <location>
        <begin position="25"/>
        <end position="125"/>
    </location>
</feature>
<sequence>MSKEYTADTIAKWFLTRSSMSPKKLQKMIYYAYSWVLTLMNDNSSDLKNKLFDDEFEAWVHGPVIPSIYAKYADYGYHDIEKYVGEESPKVSADIEDILNQVNDVYGGYTADELESMTHQETPWKNARNGYSPIELCQEEISDRDIYDCYIKRVA</sequence>
<protein>
    <submittedName>
        <fullName evidence="2">Panacea domain-containing protein</fullName>
    </submittedName>
</protein>
<name>A0ABW1SHJ3_9LACO</name>